<name>A0A1T4Z022_9BACT</name>
<dbReference type="EMBL" id="FUYE01000023">
    <property type="protein sequence ID" value="SKB07372.1"/>
    <property type="molecule type" value="Genomic_DNA"/>
</dbReference>
<sequence>MTPEEARLHLDACTLRPGDADAEARALSGGDPQLQAWVEKRTATDEKMADAFHAAPVPSGLNDRLLAAMMAEVQAGEAPAAAAPLEKEKGAPVASMSWLALAAAFTLSALGLWWVLQQPPAWQGEALAIAKGLSAGTISLDQTSPEYAQLVAALQPTGAPTPAGLPTDLTALSTLGCKVIEINGQPASVICFMLAPGKPAHLITFQAQGVSGAPRNETPLYAVNGDWHLASWRAGDRAYFLATQADEAKLKALFAWMDSLSWVKHLA</sequence>
<dbReference type="STRING" id="48467.SAMN02745166_04678"/>
<dbReference type="AlphaFoldDB" id="A0A1T4Z022"/>
<dbReference type="Proteomes" id="UP000190774">
    <property type="component" value="Unassembled WGS sequence"/>
</dbReference>
<dbReference type="RefSeq" id="WP_078815800.1">
    <property type="nucleotide sequence ID" value="NZ_FUYE01000023.1"/>
</dbReference>
<evidence type="ECO:0000313" key="2">
    <source>
        <dbReference type="Proteomes" id="UP000190774"/>
    </source>
</evidence>
<reference evidence="2" key="1">
    <citation type="submission" date="2017-02" db="EMBL/GenBank/DDBJ databases">
        <authorList>
            <person name="Varghese N."/>
            <person name="Submissions S."/>
        </authorList>
    </citation>
    <scope>NUCLEOTIDE SEQUENCE [LARGE SCALE GENOMIC DNA]</scope>
    <source>
        <strain evidence="2">ATCC 700200</strain>
    </source>
</reference>
<protein>
    <submittedName>
        <fullName evidence="1">Uncharacterized protein</fullName>
    </submittedName>
</protein>
<accession>A0A1T4Z022</accession>
<organism evidence="1 2">
    <name type="scientific">Prosthecobacter debontii</name>
    <dbReference type="NCBI Taxonomy" id="48467"/>
    <lineage>
        <taxon>Bacteria</taxon>
        <taxon>Pseudomonadati</taxon>
        <taxon>Verrucomicrobiota</taxon>
        <taxon>Verrucomicrobiia</taxon>
        <taxon>Verrucomicrobiales</taxon>
        <taxon>Verrucomicrobiaceae</taxon>
        <taxon>Prosthecobacter</taxon>
    </lineage>
</organism>
<evidence type="ECO:0000313" key="1">
    <source>
        <dbReference type="EMBL" id="SKB07372.1"/>
    </source>
</evidence>
<keyword evidence="2" id="KW-1185">Reference proteome</keyword>
<gene>
    <name evidence="1" type="ORF">SAMN02745166_04678</name>
</gene>
<dbReference type="OrthoDB" id="187214at2"/>
<proteinExistence type="predicted"/>